<accession>A0A7H0F0N3</accession>
<organism evidence="1 2">
    <name type="scientific">Cylindrospermopsis curvispora GIHE-G1</name>
    <dbReference type="NCBI Taxonomy" id="2666332"/>
    <lineage>
        <taxon>Bacteria</taxon>
        <taxon>Bacillati</taxon>
        <taxon>Cyanobacteriota</taxon>
        <taxon>Cyanophyceae</taxon>
        <taxon>Nostocales</taxon>
        <taxon>Aphanizomenonaceae</taxon>
        <taxon>Cylindrospermopsis</taxon>
    </lineage>
</organism>
<dbReference type="Proteomes" id="UP000516013">
    <property type="component" value="Chromosome"/>
</dbReference>
<dbReference type="RefSeq" id="WP_187706166.1">
    <property type="nucleotide sequence ID" value="NZ_CP060822.1"/>
</dbReference>
<evidence type="ECO:0000313" key="2">
    <source>
        <dbReference type="Proteomes" id="UP000516013"/>
    </source>
</evidence>
<keyword evidence="2" id="KW-1185">Reference proteome</keyword>
<sequence>MKTQVNTIDFLFKKSPEKVLQWKYLSQEFLELDDIVDRTYEFEKLSVYDMQNRFPHKQLLLKR</sequence>
<dbReference type="KEGG" id="ccur:IAR63_00150"/>
<evidence type="ECO:0000313" key="1">
    <source>
        <dbReference type="EMBL" id="QNP29599.1"/>
    </source>
</evidence>
<reference evidence="1 2" key="1">
    <citation type="submission" date="2020-08" db="EMBL/GenBank/DDBJ databases">
        <title>Complete genome sequence of Raphidiopsis curvispora isolated from drinking water reservoir in South Korea.</title>
        <authorList>
            <person name="Jeong J."/>
        </authorList>
    </citation>
    <scope>NUCLEOTIDE SEQUENCE [LARGE SCALE GENOMIC DNA]</scope>
    <source>
        <strain evidence="1 2">GIHE-G1</strain>
    </source>
</reference>
<proteinExistence type="predicted"/>
<gene>
    <name evidence="1" type="ORF">IAR63_00150</name>
</gene>
<dbReference type="AlphaFoldDB" id="A0A7H0F0N3"/>
<protein>
    <submittedName>
        <fullName evidence="1">Uncharacterized protein</fullName>
    </submittedName>
</protein>
<dbReference type="EMBL" id="CP060822">
    <property type="protein sequence ID" value="QNP29599.1"/>
    <property type="molecule type" value="Genomic_DNA"/>
</dbReference>
<name>A0A7H0F0N3_9CYAN</name>